<organism evidence="2 3">
    <name type="scientific">Desulfitobacterium dehalogenans (strain ATCC 51507 / DSM 9161 / JW/IU-DC1)</name>
    <dbReference type="NCBI Taxonomy" id="756499"/>
    <lineage>
        <taxon>Bacteria</taxon>
        <taxon>Bacillati</taxon>
        <taxon>Bacillota</taxon>
        <taxon>Clostridia</taxon>
        <taxon>Eubacteriales</taxon>
        <taxon>Desulfitobacteriaceae</taxon>
        <taxon>Desulfitobacterium</taxon>
    </lineage>
</organism>
<keyword evidence="1" id="KW-0175">Coiled coil</keyword>
<dbReference type="InterPro" id="IPR021451">
    <property type="entry name" value="DUF3102"/>
</dbReference>
<gene>
    <name evidence="2" type="ordered locus">Desde_1643</name>
</gene>
<evidence type="ECO:0000256" key="1">
    <source>
        <dbReference type="SAM" id="Coils"/>
    </source>
</evidence>
<dbReference type="OrthoDB" id="1690026at2"/>
<feature type="coiled-coil region" evidence="1">
    <location>
        <begin position="125"/>
        <end position="201"/>
    </location>
</feature>
<sequence>MEDLSIERTPLLIAAEINTIKHQVSKVLLFSAIEIGCRLAEAKSLIPYGEWGKWLEESVSYSQRTANNLIRLFEEYGSNQPALQDSQALAKLNYTQGIILLGVPEEERAQFIAELDLESMSTRELQKAVQERNRAAEERDRALQEKTELQQALADQDGQITRLSDERDNLITKVEELNQAKAKSEARAEKLSLDLKNLKHDTSAQAIDRMSNRLDQAYHKSKANKVAFLYESLDRNFRELLWELKEFAKQEPDTYKVYKDKIVNFLAEGLKAKM</sequence>
<dbReference type="STRING" id="756499.Desde_1643"/>
<dbReference type="Proteomes" id="UP000006053">
    <property type="component" value="Chromosome"/>
</dbReference>
<evidence type="ECO:0000313" key="3">
    <source>
        <dbReference type="Proteomes" id="UP000006053"/>
    </source>
</evidence>
<evidence type="ECO:0000313" key="2">
    <source>
        <dbReference type="EMBL" id="AFM00046.1"/>
    </source>
</evidence>
<keyword evidence="3" id="KW-1185">Reference proteome</keyword>
<dbReference type="EMBL" id="CP003348">
    <property type="protein sequence ID" value="AFM00046.1"/>
    <property type="molecule type" value="Genomic_DNA"/>
</dbReference>
<reference evidence="2 3" key="2">
    <citation type="journal article" date="2015" name="J. Bacteriol.">
        <title>Genomic, proteomic, and biochemical analysis of the organohalide respiratory pathway in Desulfitobacterium dehalogenans.</title>
        <authorList>
            <person name="Kruse T."/>
            <person name="van de Pas B.A."/>
            <person name="Atteia A."/>
            <person name="Krab K."/>
            <person name="Hagen W.R."/>
            <person name="Goodwin L."/>
            <person name="Chain P."/>
            <person name="Boeren S."/>
            <person name="Maphosa F."/>
            <person name="Schraa G."/>
            <person name="de Vos W.M."/>
            <person name="van der Oost J."/>
            <person name="Smidt H."/>
            <person name="Stams A.J."/>
        </authorList>
    </citation>
    <scope>NUCLEOTIDE SEQUENCE [LARGE SCALE GENOMIC DNA]</scope>
    <source>
        <strain evidence="3">ATCC 51507 / DSM 9161 / JW/IU-DC1</strain>
    </source>
</reference>
<proteinExistence type="predicted"/>
<name>I4A7W1_DESDJ</name>
<reference evidence="3" key="1">
    <citation type="submission" date="2012-06" db="EMBL/GenBank/DDBJ databases">
        <title>Complete sequence of Desulfitobacterium dehalogenans ATCC 51507.</title>
        <authorList>
            <person name="Lucas S."/>
            <person name="Han J."/>
            <person name="Lapidus A."/>
            <person name="Cheng J.-F."/>
            <person name="Goodwin L."/>
            <person name="Pitluck S."/>
            <person name="Peters L."/>
            <person name="Ovchinnikova G."/>
            <person name="Teshima H."/>
            <person name="Detter J.C."/>
            <person name="Han C."/>
            <person name="Tapia R."/>
            <person name="Land M."/>
            <person name="Hauser L."/>
            <person name="Kyrpides N."/>
            <person name="Ivanova N."/>
            <person name="Pagani I."/>
            <person name="Kruse T."/>
            <person name="de Vos W.M."/>
            <person name="Smidt H."/>
            <person name="Woyke T."/>
        </authorList>
    </citation>
    <scope>NUCLEOTIDE SEQUENCE [LARGE SCALE GENOMIC DNA]</scope>
    <source>
        <strain evidence="3">ATCC 51507 / DSM 9161 / JW/IU-DC1</strain>
    </source>
</reference>
<accession>I4A7W1</accession>
<protein>
    <recommendedName>
        <fullName evidence="4">DUF3102 domain-containing protein</fullName>
    </recommendedName>
</protein>
<dbReference type="AlphaFoldDB" id="I4A7W1"/>
<dbReference type="HOGENOM" id="CLU_062996_0_0_9"/>
<dbReference type="KEGG" id="ddh:Desde_1643"/>
<evidence type="ECO:0008006" key="4">
    <source>
        <dbReference type="Google" id="ProtNLM"/>
    </source>
</evidence>
<dbReference type="Pfam" id="PF11300">
    <property type="entry name" value="DUF3102"/>
    <property type="match status" value="1"/>
</dbReference>
<dbReference type="RefSeq" id="WP_014793535.1">
    <property type="nucleotide sequence ID" value="NC_018017.1"/>
</dbReference>
<dbReference type="eggNOG" id="COG0188">
    <property type="taxonomic scope" value="Bacteria"/>
</dbReference>